<evidence type="ECO:0000313" key="1">
    <source>
        <dbReference type="EMBL" id="KAJ9104665.1"/>
    </source>
</evidence>
<evidence type="ECO:0000313" key="2">
    <source>
        <dbReference type="Proteomes" id="UP001227268"/>
    </source>
</evidence>
<keyword evidence="2" id="KW-1185">Reference proteome</keyword>
<proteinExistence type="predicted"/>
<gene>
    <name evidence="1" type="ORF">QFC21_002163</name>
</gene>
<reference evidence="1" key="1">
    <citation type="submission" date="2023-04" db="EMBL/GenBank/DDBJ databases">
        <title>Draft Genome sequencing of Naganishia species isolated from polar environments using Oxford Nanopore Technology.</title>
        <authorList>
            <person name="Leo P."/>
            <person name="Venkateswaran K."/>
        </authorList>
    </citation>
    <scope>NUCLEOTIDE SEQUENCE</scope>
    <source>
        <strain evidence="1">MNA-CCFEE 5423</strain>
    </source>
</reference>
<comment type="caution">
    <text evidence="1">The sequence shown here is derived from an EMBL/GenBank/DDBJ whole genome shotgun (WGS) entry which is preliminary data.</text>
</comment>
<name>A0ACC2VYV5_9TREE</name>
<dbReference type="EMBL" id="JASBWT010000005">
    <property type="protein sequence ID" value="KAJ9104665.1"/>
    <property type="molecule type" value="Genomic_DNA"/>
</dbReference>
<accession>A0ACC2VYV5</accession>
<organism evidence="1 2">
    <name type="scientific">Naganishia friedmannii</name>
    <dbReference type="NCBI Taxonomy" id="89922"/>
    <lineage>
        <taxon>Eukaryota</taxon>
        <taxon>Fungi</taxon>
        <taxon>Dikarya</taxon>
        <taxon>Basidiomycota</taxon>
        <taxon>Agaricomycotina</taxon>
        <taxon>Tremellomycetes</taxon>
        <taxon>Filobasidiales</taxon>
        <taxon>Filobasidiaceae</taxon>
        <taxon>Naganishia</taxon>
    </lineage>
</organism>
<dbReference type="Proteomes" id="UP001227268">
    <property type="component" value="Unassembled WGS sequence"/>
</dbReference>
<protein>
    <submittedName>
        <fullName evidence="1">Uncharacterized protein</fullName>
    </submittedName>
</protein>
<sequence length="187" mass="20629">MVDSISTPKLDELPVRTIQIIAQLVREQSQYREENKTSDDSPDESHLNLDIANFTHVKAQRASISSVYSAWLVLPVLATSLVLLPLLMFGVYNDEELVPRRLETPDVEPKTALIDRNGAIFGSTLLAITLVSLVTLSAVNLLHGVEGVWTVTAPAAILMLCRDIWHDLRHGGFQDKQPDMKTQGSGS</sequence>